<dbReference type="Pfam" id="PF13365">
    <property type="entry name" value="Trypsin_2"/>
    <property type="match status" value="1"/>
</dbReference>
<feature type="domain" description="Apple" evidence="4">
    <location>
        <begin position="261"/>
        <end position="336"/>
    </location>
</feature>
<keyword evidence="1" id="KW-0677">Repeat</keyword>
<accession>A0A2P7B2B9</accession>
<dbReference type="PANTHER" id="PTHR43019:SF23">
    <property type="entry name" value="PROTEASE DO-LIKE 5, CHLOROPLASTIC"/>
    <property type="match status" value="1"/>
</dbReference>
<dbReference type="InterPro" id="IPR000177">
    <property type="entry name" value="Apple"/>
</dbReference>
<dbReference type="InterPro" id="IPR009003">
    <property type="entry name" value="Peptidase_S1_PA"/>
</dbReference>
<dbReference type="Proteomes" id="UP000241158">
    <property type="component" value="Unassembled WGS sequence"/>
</dbReference>
<evidence type="ECO:0000259" key="4">
    <source>
        <dbReference type="PROSITE" id="PS50948"/>
    </source>
</evidence>
<dbReference type="GO" id="GO:0006508">
    <property type="term" value="P:proteolysis"/>
    <property type="evidence" value="ECO:0007669"/>
    <property type="project" value="UniProtKB-KW"/>
</dbReference>
<dbReference type="PANTHER" id="PTHR43019">
    <property type="entry name" value="SERINE ENDOPROTEASE DEGS"/>
    <property type="match status" value="1"/>
</dbReference>
<dbReference type="GO" id="GO:0004252">
    <property type="term" value="F:serine-type endopeptidase activity"/>
    <property type="evidence" value="ECO:0007669"/>
    <property type="project" value="InterPro"/>
</dbReference>
<dbReference type="SUPFAM" id="SSF50494">
    <property type="entry name" value="Trypsin-like serine proteases"/>
    <property type="match status" value="1"/>
</dbReference>
<dbReference type="InterPro" id="IPR043504">
    <property type="entry name" value="Peptidase_S1_PA_chymotrypsin"/>
</dbReference>
<keyword evidence="6" id="KW-1185">Reference proteome</keyword>
<proteinExistence type="predicted"/>
<dbReference type="InterPro" id="IPR003609">
    <property type="entry name" value="Pan_app"/>
</dbReference>
<evidence type="ECO:0000256" key="1">
    <source>
        <dbReference type="ARBA" id="ARBA00022737"/>
    </source>
</evidence>
<dbReference type="Gene3D" id="2.40.10.10">
    <property type="entry name" value="Trypsin-like serine proteases"/>
    <property type="match status" value="2"/>
</dbReference>
<gene>
    <name evidence="5" type="ORF">CU100_00460</name>
</gene>
<name>A0A2P7B2B9_9HYPH</name>
<organism evidence="5 6">
    <name type="scientific">Phyllobacterium endophyticum</name>
    <dbReference type="NCBI Taxonomy" id="1149773"/>
    <lineage>
        <taxon>Bacteria</taxon>
        <taxon>Pseudomonadati</taxon>
        <taxon>Pseudomonadota</taxon>
        <taxon>Alphaproteobacteria</taxon>
        <taxon>Hyphomicrobiales</taxon>
        <taxon>Phyllobacteriaceae</taxon>
        <taxon>Phyllobacterium</taxon>
    </lineage>
</organism>
<feature type="chain" id="PRO_5015181524" evidence="3">
    <location>
        <begin position="24"/>
        <end position="410"/>
    </location>
</feature>
<evidence type="ECO:0000313" key="6">
    <source>
        <dbReference type="Proteomes" id="UP000241158"/>
    </source>
</evidence>
<dbReference type="EMBL" id="PGGN01000001">
    <property type="protein sequence ID" value="PSH60591.1"/>
    <property type="molecule type" value="Genomic_DNA"/>
</dbReference>
<dbReference type="Gene3D" id="3.50.4.10">
    <property type="entry name" value="Hepatocyte Growth Factor"/>
    <property type="match status" value="2"/>
</dbReference>
<protein>
    <submittedName>
        <fullName evidence="5">Serine protease</fullName>
    </submittedName>
</protein>
<dbReference type="PROSITE" id="PS50948">
    <property type="entry name" value="PAN"/>
    <property type="match status" value="1"/>
</dbReference>
<keyword evidence="5" id="KW-0378">Hydrolase</keyword>
<dbReference type="Pfam" id="PF14295">
    <property type="entry name" value="PAN_4"/>
    <property type="match status" value="1"/>
</dbReference>
<dbReference type="AlphaFoldDB" id="A0A2P7B2B9"/>
<evidence type="ECO:0000256" key="3">
    <source>
        <dbReference type="SAM" id="SignalP"/>
    </source>
</evidence>
<dbReference type="PRINTS" id="PR00834">
    <property type="entry name" value="PROTEASES2C"/>
</dbReference>
<keyword evidence="3" id="KW-0732">Signal</keyword>
<dbReference type="SUPFAM" id="SSF57414">
    <property type="entry name" value="Hairpin loop containing domain-like"/>
    <property type="match status" value="2"/>
</dbReference>
<reference evidence="6" key="1">
    <citation type="submission" date="2017-11" db="EMBL/GenBank/DDBJ databases">
        <authorList>
            <person name="Kuznetsova I."/>
            <person name="Sazanova A."/>
            <person name="Chirak E."/>
            <person name="Safronova V."/>
            <person name="Willems A."/>
        </authorList>
    </citation>
    <scope>NUCLEOTIDE SEQUENCE [LARGE SCALE GENOMIC DNA]</scope>
    <source>
        <strain evidence="6">PEPV15</strain>
    </source>
</reference>
<evidence type="ECO:0000256" key="2">
    <source>
        <dbReference type="ARBA" id="ARBA00023157"/>
    </source>
</evidence>
<keyword evidence="2" id="KW-1015">Disulfide bond</keyword>
<dbReference type="Pfam" id="PF00024">
    <property type="entry name" value="PAN_1"/>
    <property type="match status" value="1"/>
</dbReference>
<dbReference type="CDD" id="cd01100">
    <property type="entry name" value="APPLE_Factor_XI_like"/>
    <property type="match status" value="2"/>
</dbReference>
<evidence type="ECO:0000313" key="5">
    <source>
        <dbReference type="EMBL" id="PSH60591.1"/>
    </source>
</evidence>
<sequence length="410" mass="43220">MHIKRLALAVLCALSCSITCVNAEEKASSSGTGFFVNAEGWLATNAHVIEGCESITVGTFGSVLQKQVDTQNDLAIVRVSTPASGISGIAIRRASPRLGEDVAALGYPLSGLLSDSVKITTGNINSLVGIENDTRYLQISTPIQPGNSGGPLLDKAGSLLGINTATLGSKFAANSGILPQNVNFAVRASVLELFLQARGVKYQSVDTAETPLATADLADKVSPSVIQILCYGQKNEEAPVASAHTNPPSSSTVAPIPEPFLPHRSFIVVGGLDVIGFDYATLKNVTFGQCKSACADDLSCKAVTYNRDANYCFLKNDAALLIRNKDAIASYSTEKAGDVLKTSISIHASRDSAGGDYRRLQGSTFVGCFVACIRDDVCRAFSYVRKSNDCWLKSQVGVVTKRAGVELGIK</sequence>
<keyword evidence="5" id="KW-0645">Protease</keyword>
<comment type="caution">
    <text evidence="5">The sequence shown here is derived from an EMBL/GenBank/DDBJ whole genome shotgun (WGS) entry which is preliminary data.</text>
</comment>
<dbReference type="InterPro" id="IPR001940">
    <property type="entry name" value="Peptidase_S1C"/>
</dbReference>
<feature type="signal peptide" evidence="3">
    <location>
        <begin position="1"/>
        <end position="23"/>
    </location>
</feature>
<dbReference type="GO" id="GO:0005576">
    <property type="term" value="C:extracellular region"/>
    <property type="evidence" value="ECO:0007669"/>
    <property type="project" value="InterPro"/>
</dbReference>
<dbReference type="RefSeq" id="WP_106715905.1">
    <property type="nucleotide sequence ID" value="NZ_JACHXT010000002.1"/>
</dbReference>